<dbReference type="OMA" id="ITWEFAD"/>
<dbReference type="InParanoid" id="G3AQB7"/>
<dbReference type="PANTHER" id="PTHR21373:SF0">
    <property type="entry name" value="N-ALPHA-ACETYLTRANSFERASE 35, NATC AUXILIARY SUBUNIT"/>
    <property type="match status" value="1"/>
</dbReference>
<comment type="similarity">
    <text evidence="2">Belongs to the MAK10 family.</text>
</comment>
<dbReference type="OrthoDB" id="269405at2759"/>
<dbReference type="HOGENOM" id="CLU_022669_0_0_1"/>
<dbReference type="eggNOG" id="KOG2343">
    <property type="taxonomic scope" value="Eukaryota"/>
</dbReference>
<dbReference type="RefSeq" id="XP_007376242.1">
    <property type="nucleotide sequence ID" value="XM_007376180.1"/>
</dbReference>
<evidence type="ECO:0000259" key="5">
    <source>
        <dbReference type="Pfam" id="PF25789"/>
    </source>
</evidence>
<dbReference type="InterPro" id="IPR057983">
    <property type="entry name" value="NAA35-like_N"/>
</dbReference>
<dbReference type="GO" id="GO:0031417">
    <property type="term" value="C:NatC complex"/>
    <property type="evidence" value="ECO:0007669"/>
    <property type="project" value="InterPro"/>
</dbReference>
<evidence type="ECO:0000256" key="1">
    <source>
        <dbReference type="ARBA" id="ARBA00004496"/>
    </source>
</evidence>
<keyword evidence="7" id="KW-1185">Reference proteome</keyword>
<dbReference type="KEGG" id="spaa:SPAPADRAFT_141348"/>
<dbReference type="Pfam" id="PF25789">
    <property type="entry name" value="TPR_NAA35"/>
    <property type="match status" value="1"/>
</dbReference>
<protein>
    <submittedName>
        <fullName evidence="6">Uncharacterized protein</fullName>
    </submittedName>
</protein>
<dbReference type="EMBL" id="GL996503">
    <property type="protein sequence ID" value="EGW31464.1"/>
    <property type="molecule type" value="Genomic_DNA"/>
</dbReference>
<dbReference type="InterPro" id="IPR057982">
    <property type="entry name" value="TPR_NAA35"/>
</dbReference>
<evidence type="ECO:0000313" key="7">
    <source>
        <dbReference type="Proteomes" id="UP000000709"/>
    </source>
</evidence>
<dbReference type="FunCoup" id="G3AQB7">
    <property type="interactions" value="616"/>
</dbReference>
<dbReference type="Proteomes" id="UP000000709">
    <property type="component" value="Unassembled WGS sequence"/>
</dbReference>
<keyword evidence="3" id="KW-0963">Cytoplasm</keyword>
<gene>
    <name evidence="6" type="ORF">SPAPADRAFT_141348</name>
</gene>
<dbReference type="STRING" id="619300.G3AQB7"/>
<feature type="domain" description="NAA35-like N-terminal" evidence="4">
    <location>
        <begin position="1"/>
        <end position="43"/>
    </location>
</feature>
<proteinExistence type="inferred from homology"/>
<evidence type="ECO:0000259" key="4">
    <source>
        <dbReference type="Pfam" id="PF04112"/>
    </source>
</evidence>
<dbReference type="PANTHER" id="PTHR21373">
    <property type="entry name" value="GLUCOSE REPRESSIBLE PROTEIN MAK10"/>
    <property type="match status" value="1"/>
</dbReference>
<organism evidence="7">
    <name type="scientific">Spathaspora passalidarum (strain NRRL Y-27907 / 11-Y1)</name>
    <dbReference type="NCBI Taxonomy" id="619300"/>
    <lineage>
        <taxon>Eukaryota</taxon>
        <taxon>Fungi</taxon>
        <taxon>Dikarya</taxon>
        <taxon>Ascomycota</taxon>
        <taxon>Saccharomycotina</taxon>
        <taxon>Pichiomycetes</taxon>
        <taxon>Debaryomycetaceae</taxon>
        <taxon>Spathaspora</taxon>
    </lineage>
</organism>
<dbReference type="GeneID" id="18870367"/>
<evidence type="ECO:0000256" key="3">
    <source>
        <dbReference type="ARBA" id="ARBA00022490"/>
    </source>
</evidence>
<dbReference type="AlphaFoldDB" id="G3AQB7"/>
<evidence type="ECO:0000256" key="2">
    <source>
        <dbReference type="ARBA" id="ARBA00006289"/>
    </source>
</evidence>
<accession>G3AQB7</accession>
<comment type="subcellular location">
    <subcellularLocation>
        <location evidence="1">Cytoplasm</location>
    </subcellularLocation>
</comment>
<dbReference type="Pfam" id="PF04112">
    <property type="entry name" value="Mak10"/>
    <property type="match status" value="1"/>
</dbReference>
<name>G3AQB7_SPAPN</name>
<evidence type="ECO:0000313" key="6">
    <source>
        <dbReference type="EMBL" id="EGW31464.1"/>
    </source>
</evidence>
<reference evidence="6 7" key="1">
    <citation type="journal article" date="2011" name="Proc. Natl. Acad. Sci. U.S.A.">
        <title>Comparative genomics of xylose-fermenting fungi for enhanced biofuel production.</title>
        <authorList>
            <person name="Wohlbach D.J."/>
            <person name="Kuo A."/>
            <person name="Sato T.K."/>
            <person name="Potts K.M."/>
            <person name="Salamov A.A."/>
            <person name="LaButti K.M."/>
            <person name="Sun H."/>
            <person name="Clum A."/>
            <person name="Pangilinan J.L."/>
            <person name="Lindquist E.A."/>
            <person name="Lucas S."/>
            <person name="Lapidus A."/>
            <person name="Jin M."/>
            <person name="Gunawan C."/>
            <person name="Balan V."/>
            <person name="Dale B.E."/>
            <person name="Jeffries T.W."/>
            <person name="Zinkel R."/>
            <person name="Barry K.W."/>
            <person name="Grigoriev I.V."/>
            <person name="Gasch A.P."/>
        </authorList>
    </citation>
    <scope>NUCLEOTIDE SEQUENCE [LARGE SCALE GENOMIC DNA]</scope>
    <source>
        <strain evidence="7">NRRL Y-27907 / 11-Y1</strain>
    </source>
</reference>
<sequence>MGLCKFIDFVLHIAKNLLYEEEDITTRNMNLDFLSGISPQFLIQEINEVIEWIIVNEVDQANVIIAQLKVVSNLMKIEATILATPIQFLNKDDNISLNLNFYTEGISQVGQLQNVEYDESVIPEGAFSKFIQLDMENKNIPLELNDVPLDTALTYIKAIFETVERFIREANEINSINQLQDYLEYNINYPIDTFSVFSRGLFQLFFIRDDKSIFGSLEYNLTNLSTELIENLVGKNTIVLNNLESSLSQLKDSTRNDLMSRYVGVLQDMEGGIYHNLTVFGCNPCRQQQLISKGLVIWDTLQVGWESFEVDLHQSYGIGDEFATGEVSISVTSYIYYTKIKMMMQLLLNGFELELYKPFEIYLILWYGDYLAQNLVDHLQNRVTRIIIGKIEHLETVIPKRIKKLKAGVKKEQLKELNKYNHEVILPQLTATLNYNQDYLTKSYQTLLTLLRANMKYLATLSKIGLIDFTKGPSHSLTSLEHLYYLRLKPWSSIGVPNFPTYQNYQQIITATLPERDNRSTLFRCLELLASSKSGLATCRKEYEIILGYIKRDTRNFVSNSKVNEWYHEFISSIDVLEENIGLLSKLISQNKDDLSKINKEYKIKVDKGVHRYIPNLSVVPK</sequence>
<dbReference type="InterPro" id="IPR007244">
    <property type="entry name" value="Naa35_N"/>
</dbReference>
<feature type="domain" description="NAA35-like TPR repeats" evidence="5">
    <location>
        <begin position="172"/>
        <end position="512"/>
    </location>
</feature>